<dbReference type="RefSeq" id="XP_001357799.2">
    <property type="nucleotide sequence ID" value="XM_001357762.4"/>
</dbReference>
<dbReference type="GO" id="GO:0005634">
    <property type="term" value="C:nucleus"/>
    <property type="evidence" value="ECO:0007669"/>
    <property type="project" value="TreeGrafter"/>
</dbReference>
<name>A0A6I8UMD9_DROPS</name>
<feature type="compositionally biased region" description="Low complexity" evidence="3">
    <location>
        <begin position="303"/>
        <end position="314"/>
    </location>
</feature>
<dbReference type="FunFam" id="3.40.50.1820:FF:000073">
    <property type="entry name" value="esterase OVCA2 isoform X6"/>
    <property type="match status" value="1"/>
</dbReference>
<keyword evidence="2" id="KW-0378">Hydrolase</keyword>
<dbReference type="InterPro" id="IPR050593">
    <property type="entry name" value="LovG"/>
</dbReference>
<feature type="domain" description="Serine hydrolase" evidence="4">
    <location>
        <begin position="59"/>
        <end position="260"/>
    </location>
</feature>
<dbReference type="PANTHER" id="PTHR48070:SF6">
    <property type="entry name" value="ESTERASE OVCA2"/>
    <property type="match status" value="1"/>
</dbReference>
<dbReference type="InterPro" id="IPR005645">
    <property type="entry name" value="FSH-like_dom"/>
</dbReference>
<comment type="similarity">
    <text evidence="1">Belongs to the LovG family.</text>
</comment>
<dbReference type="GeneID" id="4800535"/>
<dbReference type="Proteomes" id="UP000001819">
    <property type="component" value="Chromosome 2"/>
</dbReference>
<dbReference type="FunCoup" id="A0A6I8UMD9">
    <property type="interactions" value="1189"/>
</dbReference>
<feature type="compositionally biased region" description="Acidic residues" evidence="3">
    <location>
        <begin position="290"/>
        <end position="302"/>
    </location>
</feature>
<dbReference type="PANTHER" id="PTHR48070">
    <property type="entry name" value="ESTERASE OVCA2"/>
    <property type="match status" value="1"/>
</dbReference>
<dbReference type="GO" id="GO:0016787">
    <property type="term" value="F:hydrolase activity"/>
    <property type="evidence" value="ECO:0007669"/>
    <property type="project" value="UniProtKB-KW"/>
</dbReference>
<evidence type="ECO:0000259" key="4">
    <source>
        <dbReference type="Pfam" id="PF03959"/>
    </source>
</evidence>
<dbReference type="InterPro" id="IPR029058">
    <property type="entry name" value="AB_hydrolase_fold"/>
</dbReference>
<accession>A0A6I8UMD9</accession>
<dbReference type="Gene3D" id="3.40.50.1820">
    <property type="entry name" value="alpha/beta hydrolase"/>
    <property type="match status" value="1"/>
</dbReference>
<dbReference type="Bgee" id="FBgn0078864">
    <property type="expression patterns" value="Expressed in female reproductive system and 2 other cell types or tissues"/>
</dbReference>
<sequence>MLQLLLPAVNLKFIIGETLLFKKPRINGLLKMTNNDAAVEAPSSSRASSSKQQPKLEITEKVRVLCLHGYRQDGDAFKNKLGSFRKFTSKYAEFVFISAPHIAAPLESAAEPVPEQRSWWANKDDGTFKGTNKGGPAFGFQDSLRLVEEAWKTQGPFQGLLGFSQGACFVGLICGLAKKKLTSIRPEFAVLSSGFVSGSLVHMSAYEEPVSIPTLHIYGSSDEIIPKDMSALLASHFKNVEVLEHGGGHYFPATAQQKQTYINFFQDRLQEYLEHLELQQSSSVSFIESGAEDNDDDGDANDAEVAAATAAAGSDLDDSD</sequence>
<evidence type="ECO:0000256" key="2">
    <source>
        <dbReference type="ARBA" id="ARBA00022801"/>
    </source>
</evidence>
<dbReference type="GO" id="GO:0005737">
    <property type="term" value="C:cytoplasm"/>
    <property type="evidence" value="ECO:0007669"/>
    <property type="project" value="TreeGrafter"/>
</dbReference>
<reference evidence="5" key="1">
    <citation type="submission" date="2024-06" db="UniProtKB">
        <authorList>
            <consortium name="RefSeq"/>
        </authorList>
    </citation>
    <scope>NUCLEOTIDE SEQUENCE [LARGE SCALE GENOMIC DNA]</scope>
    <source>
        <strain evidence="5">MV2-25</strain>
    </source>
</reference>
<reference evidence="6" key="2">
    <citation type="submission" date="2025-08" db="UniProtKB">
        <authorList>
            <consortium name="RefSeq"/>
        </authorList>
    </citation>
    <scope>IDENTIFICATION</scope>
    <source>
        <strain evidence="6">MV-25-SWS-2005</strain>
        <tissue evidence="6">Whole body</tissue>
    </source>
</reference>
<dbReference type="Pfam" id="PF03959">
    <property type="entry name" value="FSH1"/>
    <property type="match status" value="1"/>
</dbReference>
<protein>
    <submittedName>
        <fullName evidence="6">Esterase GA18864</fullName>
    </submittedName>
</protein>
<organism evidence="5 6">
    <name type="scientific">Drosophila pseudoobscura pseudoobscura</name>
    <name type="common">Fruit fly</name>
    <dbReference type="NCBI Taxonomy" id="46245"/>
    <lineage>
        <taxon>Eukaryota</taxon>
        <taxon>Metazoa</taxon>
        <taxon>Ecdysozoa</taxon>
        <taxon>Arthropoda</taxon>
        <taxon>Hexapoda</taxon>
        <taxon>Insecta</taxon>
        <taxon>Pterygota</taxon>
        <taxon>Neoptera</taxon>
        <taxon>Endopterygota</taxon>
        <taxon>Diptera</taxon>
        <taxon>Brachycera</taxon>
        <taxon>Muscomorpha</taxon>
        <taxon>Ephydroidea</taxon>
        <taxon>Drosophilidae</taxon>
        <taxon>Drosophila</taxon>
        <taxon>Sophophora</taxon>
    </lineage>
</organism>
<dbReference type="KEGG" id="dpo:4800535"/>
<keyword evidence="5" id="KW-1185">Reference proteome</keyword>
<dbReference type="SUPFAM" id="SSF53474">
    <property type="entry name" value="alpha/beta-Hydrolases"/>
    <property type="match status" value="1"/>
</dbReference>
<proteinExistence type="inferred from homology"/>
<gene>
    <name evidence="6" type="primary">LOC4800535</name>
</gene>
<evidence type="ECO:0000256" key="1">
    <source>
        <dbReference type="ARBA" id="ARBA00005863"/>
    </source>
</evidence>
<dbReference type="ESTHER" id="drops-q29br3">
    <property type="family name" value="FSH1"/>
</dbReference>
<evidence type="ECO:0000313" key="5">
    <source>
        <dbReference type="Proteomes" id="UP000001819"/>
    </source>
</evidence>
<evidence type="ECO:0000256" key="3">
    <source>
        <dbReference type="SAM" id="MobiDB-lite"/>
    </source>
</evidence>
<dbReference type="GO" id="GO:0032526">
    <property type="term" value="P:response to retinoic acid"/>
    <property type="evidence" value="ECO:0007669"/>
    <property type="project" value="TreeGrafter"/>
</dbReference>
<dbReference type="AlphaFoldDB" id="A0A6I8UMD9"/>
<dbReference type="InParanoid" id="A0A6I8UMD9"/>
<feature type="region of interest" description="Disordered" evidence="3">
    <location>
        <begin position="284"/>
        <end position="320"/>
    </location>
</feature>
<evidence type="ECO:0000313" key="6">
    <source>
        <dbReference type="RefSeq" id="XP_001357799.2"/>
    </source>
</evidence>